<dbReference type="Proteomes" id="UP001172708">
    <property type="component" value="Unassembled WGS sequence"/>
</dbReference>
<reference evidence="10" key="1">
    <citation type="submission" date="2023-06" db="EMBL/GenBank/DDBJ databases">
        <title>Egi l300058.</title>
        <authorList>
            <person name="Gao L."/>
            <person name="Fang B.-Z."/>
            <person name="Li W.-J."/>
        </authorList>
    </citation>
    <scope>NUCLEOTIDE SEQUENCE</scope>
    <source>
        <strain evidence="10">EGI L300058</strain>
    </source>
</reference>
<dbReference type="InterPro" id="IPR016032">
    <property type="entry name" value="Sig_transdc_resp-reg_C-effctor"/>
</dbReference>
<evidence type="ECO:0000256" key="5">
    <source>
        <dbReference type="ARBA" id="ARBA00023163"/>
    </source>
</evidence>
<dbReference type="PANTHER" id="PTHR48111:SF1">
    <property type="entry name" value="TWO-COMPONENT RESPONSE REGULATOR ORR33"/>
    <property type="match status" value="1"/>
</dbReference>
<evidence type="ECO:0000256" key="7">
    <source>
        <dbReference type="PROSITE-ProRule" id="PRU01091"/>
    </source>
</evidence>
<dbReference type="InterPro" id="IPR036388">
    <property type="entry name" value="WH-like_DNA-bd_sf"/>
</dbReference>
<dbReference type="InterPro" id="IPR001867">
    <property type="entry name" value="OmpR/PhoB-type_DNA-bd"/>
</dbReference>
<name>A0ABT8GH26_9MICO</name>
<evidence type="ECO:0000259" key="9">
    <source>
        <dbReference type="PROSITE" id="PS51755"/>
    </source>
</evidence>
<dbReference type="SUPFAM" id="SSF46894">
    <property type="entry name" value="C-terminal effector domain of the bipartite response regulators"/>
    <property type="match status" value="1"/>
</dbReference>
<dbReference type="EMBL" id="JAUHQA010000001">
    <property type="protein sequence ID" value="MDN4480654.1"/>
    <property type="molecule type" value="Genomic_DNA"/>
</dbReference>
<proteinExistence type="predicted"/>
<keyword evidence="4 7" id="KW-0238">DNA-binding</keyword>
<dbReference type="RefSeq" id="WP_301142101.1">
    <property type="nucleotide sequence ID" value="NZ_JAUHQA010000001.1"/>
</dbReference>
<keyword evidence="3" id="KW-0805">Transcription regulation</keyword>
<dbReference type="Gene3D" id="1.10.10.10">
    <property type="entry name" value="Winged helix-like DNA-binding domain superfamily/Winged helix DNA-binding domain"/>
    <property type="match status" value="1"/>
</dbReference>
<dbReference type="PANTHER" id="PTHR48111">
    <property type="entry name" value="REGULATOR OF RPOS"/>
    <property type="match status" value="1"/>
</dbReference>
<evidence type="ECO:0000256" key="1">
    <source>
        <dbReference type="ARBA" id="ARBA00022553"/>
    </source>
</evidence>
<dbReference type="SUPFAM" id="SSF52172">
    <property type="entry name" value="CheY-like"/>
    <property type="match status" value="1"/>
</dbReference>
<dbReference type="SMART" id="SM00448">
    <property type="entry name" value="REC"/>
    <property type="match status" value="1"/>
</dbReference>
<comment type="caution">
    <text evidence="10">The sequence shown here is derived from an EMBL/GenBank/DDBJ whole genome shotgun (WGS) entry which is preliminary data.</text>
</comment>
<organism evidence="10 11">
    <name type="scientific">Demequina muriae</name>
    <dbReference type="NCBI Taxonomy" id="3051664"/>
    <lineage>
        <taxon>Bacteria</taxon>
        <taxon>Bacillati</taxon>
        <taxon>Actinomycetota</taxon>
        <taxon>Actinomycetes</taxon>
        <taxon>Micrococcales</taxon>
        <taxon>Demequinaceae</taxon>
        <taxon>Demequina</taxon>
    </lineage>
</organism>
<dbReference type="PROSITE" id="PS51755">
    <property type="entry name" value="OMPR_PHOB"/>
    <property type="match status" value="1"/>
</dbReference>
<sequence length="227" mass="25357">MPTRSILVVDDEDNLRTMLVAALRYEGYTVHQAVDGADGLRAVKEHRPDLIVLDVMMPHVDGFAMCRRLRESGDRTPIIFLTARDSAADKVEGLTIGADDYLDKPFNLDELVARVEAVSRRVERSPGASEVYVVADLTLDDVAHRVTRGGVETSLSPTEYRLLRHLMRHVGRVLSRGQLLEGVWGYSPDDDPGVVETYIGYLRRKVDQVEPHLIHTVRGAGYTLRAP</sequence>
<gene>
    <name evidence="10" type="ORF">QQX02_06930</name>
</gene>
<evidence type="ECO:0000256" key="4">
    <source>
        <dbReference type="ARBA" id="ARBA00023125"/>
    </source>
</evidence>
<dbReference type="SMART" id="SM00862">
    <property type="entry name" value="Trans_reg_C"/>
    <property type="match status" value="1"/>
</dbReference>
<evidence type="ECO:0000313" key="11">
    <source>
        <dbReference type="Proteomes" id="UP001172708"/>
    </source>
</evidence>
<dbReference type="InterPro" id="IPR011006">
    <property type="entry name" value="CheY-like_superfamily"/>
</dbReference>
<keyword evidence="1 6" id="KW-0597">Phosphoprotein</keyword>
<feature type="domain" description="Response regulatory" evidence="8">
    <location>
        <begin position="5"/>
        <end position="119"/>
    </location>
</feature>
<accession>A0ABT8GH26</accession>
<keyword evidence="5" id="KW-0804">Transcription</keyword>
<evidence type="ECO:0000259" key="8">
    <source>
        <dbReference type="PROSITE" id="PS50110"/>
    </source>
</evidence>
<dbReference type="CDD" id="cd17574">
    <property type="entry name" value="REC_OmpR"/>
    <property type="match status" value="1"/>
</dbReference>
<dbReference type="CDD" id="cd00383">
    <property type="entry name" value="trans_reg_C"/>
    <property type="match status" value="1"/>
</dbReference>
<evidence type="ECO:0000256" key="6">
    <source>
        <dbReference type="PROSITE-ProRule" id="PRU00169"/>
    </source>
</evidence>
<dbReference type="Pfam" id="PF00486">
    <property type="entry name" value="Trans_reg_C"/>
    <property type="match status" value="1"/>
</dbReference>
<dbReference type="Pfam" id="PF00072">
    <property type="entry name" value="Response_reg"/>
    <property type="match status" value="1"/>
</dbReference>
<evidence type="ECO:0000256" key="3">
    <source>
        <dbReference type="ARBA" id="ARBA00023015"/>
    </source>
</evidence>
<feature type="domain" description="OmpR/PhoB-type" evidence="9">
    <location>
        <begin position="129"/>
        <end position="226"/>
    </location>
</feature>
<keyword evidence="2" id="KW-0902">Two-component regulatory system</keyword>
<feature type="modified residue" description="4-aspartylphosphate" evidence="6">
    <location>
        <position position="54"/>
    </location>
</feature>
<dbReference type="InterPro" id="IPR001789">
    <property type="entry name" value="Sig_transdc_resp-reg_receiver"/>
</dbReference>
<keyword evidence="11" id="KW-1185">Reference proteome</keyword>
<dbReference type="Gene3D" id="6.10.250.690">
    <property type="match status" value="1"/>
</dbReference>
<dbReference type="Gene3D" id="3.40.50.2300">
    <property type="match status" value="1"/>
</dbReference>
<feature type="DNA-binding region" description="OmpR/PhoB-type" evidence="7">
    <location>
        <begin position="129"/>
        <end position="226"/>
    </location>
</feature>
<evidence type="ECO:0000313" key="10">
    <source>
        <dbReference type="EMBL" id="MDN4480654.1"/>
    </source>
</evidence>
<dbReference type="PROSITE" id="PS50110">
    <property type="entry name" value="RESPONSE_REGULATORY"/>
    <property type="match status" value="1"/>
</dbReference>
<dbReference type="InterPro" id="IPR039420">
    <property type="entry name" value="WalR-like"/>
</dbReference>
<protein>
    <submittedName>
        <fullName evidence="10">Response regulator transcription factor</fullName>
    </submittedName>
</protein>
<evidence type="ECO:0000256" key="2">
    <source>
        <dbReference type="ARBA" id="ARBA00023012"/>
    </source>
</evidence>